<dbReference type="Proteomes" id="UP000468668">
    <property type="component" value="Unassembled WGS sequence"/>
</dbReference>
<keyword evidence="11" id="KW-0003">3Fe-4S</keyword>
<feature type="binding site" evidence="11">
    <location>
        <position position="248"/>
    </location>
    <ligand>
        <name>[4Fe-4S] cluster</name>
        <dbReference type="ChEBI" id="CHEBI:49883"/>
        <label>2</label>
    </ligand>
</feature>
<dbReference type="InterPro" id="IPR037024">
    <property type="entry name" value="NiFe_Hase_small_N_sf"/>
</dbReference>
<evidence type="ECO:0000256" key="10">
    <source>
        <dbReference type="ARBA" id="ARBA00023014"/>
    </source>
</evidence>
<dbReference type="RefSeq" id="WP_158048417.1">
    <property type="nucleotide sequence ID" value="NZ_DAWAFB010000010.1"/>
</dbReference>
<feature type="binding site" evidence="11">
    <location>
        <position position="288"/>
    </location>
    <ligand>
        <name>[3Fe-4S] cluster</name>
        <dbReference type="ChEBI" id="CHEBI:21137"/>
    </ligand>
</feature>
<gene>
    <name evidence="15" type="ORF">F8C90_00110</name>
</gene>
<dbReference type="GO" id="GO:0051539">
    <property type="term" value="F:4 iron, 4 sulfur cluster binding"/>
    <property type="evidence" value="ECO:0007669"/>
    <property type="project" value="UniProtKB-KW"/>
</dbReference>
<dbReference type="GO" id="GO:0009055">
    <property type="term" value="F:electron transfer activity"/>
    <property type="evidence" value="ECO:0007669"/>
    <property type="project" value="TreeGrafter"/>
</dbReference>
<comment type="similarity">
    <text evidence="3">Belongs to the [NiFe]/[NiFeSe] hydrogenase small subunit family.</text>
</comment>
<feature type="domain" description="NADH:ubiquinone oxidoreductase-like 20kDa subunit" evidence="13">
    <location>
        <begin position="72"/>
        <end position="219"/>
    </location>
</feature>
<evidence type="ECO:0000256" key="11">
    <source>
        <dbReference type="PIRSR" id="PIRSR000310-1"/>
    </source>
</evidence>
<keyword evidence="16" id="KW-1185">Reference proteome</keyword>
<feature type="binding site" evidence="11">
    <location>
        <position position="206"/>
    </location>
    <ligand>
        <name>[4Fe-4S] cluster</name>
        <dbReference type="ChEBI" id="CHEBI:49883"/>
        <label>1</label>
    </ligand>
</feature>
<dbReference type="GO" id="GO:0044569">
    <property type="term" value="C:[Ni-Fe] hydrogenase complex"/>
    <property type="evidence" value="ECO:0007669"/>
    <property type="project" value="TreeGrafter"/>
</dbReference>
<dbReference type="InterPro" id="IPR037148">
    <property type="entry name" value="NiFe-Hase_small_C_sf"/>
</dbReference>
<feature type="binding site" evidence="11">
    <location>
        <position position="245"/>
    </location>
    <ligand>
        <name>[4Fe-4S] cluster</name>
        <dbReference type="ChEBI" id="CHEBI:49883"/>
        <label>2</label>
    </ligand>
</feature>
<dbReference type="GeneID" id="98656802"/>
<evidence type="ECO:0000256" key="6">
    <source>
        <dbReference type="ARBA" id="ARBA00022723"/>
    </source>
</evidence>
<dbReference type="SUPFAM" id="SSF56770">
    <property type="entry name" value="HydA/Nqo6-like"/>
    <property type="match status" value="1"/>
</dbReference>
<feature type="binding site" evidence="11">
    <location>
        <position position="72"/>
    </location>
    <ligand>
        <name>[4Fe-4S] cluster</name>
        <dbReference type="ChEBI" id="CHEBI:49883"/>
        <label>1</label>
    </ligand>
</feature>
<evidence type="ECO:0000259" key="14">
    <source>
        <dbReference type="Pfam" id="PF14720"/>
    </source>
</evidence>
<evidence type="ECO:0000259" key="13">
    <source>
        <dbReference type="Pfam" id="PF01058"/>
    </source>
</evidence>
<evidence type="ECO:0000256" key="7">
    <source>
        <dbReference type="ARBA" id="ARBA00022729"/>
    </source>
</evidence>
<evidence type="ECO:0000313" key="16">
    <source>
        <dbReference type="Proteomes" id="UP000468668"/>
    </source>
</evidence>
<comment type="cofactor">
    <cofactor evidence="1">
        <name>[4Fe-4S] cluster</name>
        <dbReference type="ChEBI" id="CHEBI:49883"/>
    </cofactor>
</comment>
<evidence type="ECO:0000256" key="12">
    <source>
        <dbReference type="SAM" id="Phobius"/>
    </source>
</evidence>
<accession>A0A6N6NRC9</accession>
<comment type="subunit">
    <text evidence="4">Heterodimer of a large and a small subunit.</text>
</comment>
<feature type="binding site" evidence="11">
    <location>
        <position position="279"/>
    </location>
    <ligand>
        <name>[4Fe-4S] cluster</name>
        <dbReference type="ChEBI" id="CHEBI:49883"/>
        <label>2</label>
    </ligand>
</feature>
<dbReference type="EMBL" id="WAJR01000001">
    <property type="protein sequence ID" value="KAB1642831.1"/>
    <property type="molecule type" value="Genomic_DNA"/>
</dbReference>
<dbReference type="PANTHER" id="PTHR30013:SF5">
    <property type="entry name" value="HYDROGENASE SMALL SUBUNIT"/>
    <property type="match status" value="1"/>
</dbReference>
<feature type="domain" description="Cytochrome-c3 hydrogenase C-terminal" evidence="14">
    <location>
        <begin position="240"/>
        <end position="316"/>
    </location>
</feature>
<comment type="caution">
    <text evidence="15">The sequence shown here is derived from an EMBL/GenBank/DDBJ whole genome shotgun (WGS) entry which is preliminary data.</text>
</comment>
<dbReference type="Pfam" id="PF14720">
    <property type="entry name" value="NiFe_hyd_SSU_C"/>
    <property type="match status" value="1"/>
</dbReference>
<dbReference type="AlphaFoldDB" id="A0A6N6NRC9"/>
<dbReference type="InterPro" id="IPR006137">
    <property type="entry name" value="NADH_UbQ_OxRdtase-like_20kDa"/>
</dbReference>
<evidence type="ECO:0000256" key="5">
    <source>
        <dbReference type="ARBA" id="ARBA00022485"/>
    </source>
</evidence>
<evidence type="ECO:0000256" key="4">
    <source>
        <dbReference type="ARBA" id="ARBA00011771"/>
    </source>
</evidence>
<evidence type="ECO:0000313" key="15">
    <source>
        <dbReference type="EMBL" id="KAB1642831.1"/>
    </source>
</evidence>
<keyword evidence="8" id="KW-0560">Oxidoreductase</keyword>
<evidence type="ECO:0000256" key="1">
    <source>
        <dbReference type="ARBA" id="ARBA00001966"/>
    </source>
</evidence>
<dbReference type="GO" id="GO:0016020">
    <property type="term" value="C:membrane"/>
    <property type="evidence" value="ECO:0007669"/>
    <property type="project" value="TreeGrafter"/>
</dbReference>
<keyword evidence="5 11" id="KW-0004">4Fe-4S</keyword>
<dbReference type="OrthoDB" id="9766729at2"/>
<sequence>MVNEATASEFSGMLEARGVTRRSFMKLCGTIAVAAGLSELAAPRVASALENSVIGATKGNLYPVIWIEGASCTGCTESFAQVETPDPAEVVLELLSLNYSETLSAAAGWSMEEAKEQTIESGNYVLVYEGAVLEGWGGQALRVADKPGTEHLIEAAKNAKTVVALGSCAVNGGWMGAHPNSSDALGVEQFLKKSGIEVPVVNIPGCPANPEWLVSVLVDVIMLDSKQLKLTSDNKPEGIFGQTIHDNCERRGHFENGEFVYKFGSEEEAKGYCLYPLGCRGPQTKSTCGITMWNNRRSWCVQAGSPCIGCCEANPNDPGDNWVEVNTPFYKRHRDLRIGDWMVQPGTIALTLTGLVAAALVVHGFGMKATGRMDGGADFETIRKWDKDHPENSIGTYDLTDEEKAQACKENSGNLTQKERLYDTIGVRPDMKKNDTEGGQE</sequence>
<dbReference type="PRINTS" id="PR00614">
    <property type="entry name" value="NIHGNASESMLL"/>
</dbReference>
<comment type="subcellular location">
    <subcellularLocation>
        <location evidence="2">Cell envelope</location>
    </subcellularLocation>
</comment>
<dbReference type="NCBIfam" id="TIGR01409">
    <property type="entry name" value="TAT_signal_seq"/>
    <property type="match status" value="1"/>
</dbReference>
<keyword evidence="7" id="KW-0732">Signal</keyword>
<dbReference type="Gene3D" id="4.10.480.10">
    <property type="entry name" value="Cytochrome-c3 hydrogenase, C-terminal domain"/>
    <property type="match status" value="1"/>
</dbReference>
<organism evidence="15 16">
    <name type="scientific">Ellagibacter isourolithinifaciens</name>
    <dbReference type="NCBI Taxonomy" id="2137581"/>
    <lineage>
        <taxon>Bacteria</taxon>
        <taxon>Bacillati</taxon>
        <taxon>Actinomycetota</taxon>
        <taxon>Coriobacteriia</taxon>
        <taxon>Eggerthellales</taxon>
        <taxon>Eggerthellaceae</taxon>
        <taxon>Ellagibacter</taxon>
    </lineage>
</organism>
<dbReference type="InterPro" id="IPR019546">
    <property type="entry name" value="TAT_signal_bac_arc"/>
</dbReference>
<feature type="binding site" evidence="11">
    <location>
        <position position="273"/>
    </location>
    <ligand>
        <name>[4Fe-4S] cluster</name>
        <dbReference type="ChEBI" id="CHEBI:49883"/>
        <label>2</label>
    </ligand>
</feature>
<keyword evidence="12" id="KW-1133">Transmembrane helix</keyword>
<dbReference type="NCBIfam" id="TIGR00391">
    <property type="entry name" value="hydA"/>
    <property type="match status" value="1"/>
</dbReference>
<reference evidence="15 16" key="1">
    <citation type="submission" date="2019-09" db="EMBL/GenBank/DDBJ databases">
        <title>Whole genome shotgun sequencing (WGS) of Ellagibacter isourolithinifaciens DSM 104140(T) and Adlercreutzia muris DSM 29508(T).</title>
        <authorList>
            <person name="Stoll D.A."/>
            <person name="Danylec N."/>
            <person name="Huch M."/>
        </authorList>
    </citation>
    <scope>NUCLEOTIDE SEQUENCE [LARGE SCALE GENOMIC DNA]</scope>
    <source>
        <strain evidence="15 16">DSM 104140</strain>
    </source>
</reference>
<evidence type="ECO:0000256" key="3">
    <source>
        <dbReference type="ARBA" id="ARBA00006605"/>
    </source>
</evidence>
<feature type="binding site" evidence="11">
    <location>
        <position position="75"/>
    </location>
    <ligand>
        <name>[4Fe-4S] cluster</name>
        <dbReference type="ChEBI" id="CHEBI:49883"/>
        <label>1</label>
    </ligand>
</feature>
<name>A0A6N6NRC9_9ACTN</name>
<feature type="binding site" evidence="11">
    <location>
        <position position="168"/>
    </location>
    <ligand>
        <name>[4Fe-4S] cluster</name>
        <dbReference type="ChEBI" id="CHEBI:49883"/>
        <label>1</label>
    </ligand>
</feature>
<dbReference type="PIRSF" id="PIRSF000310">
    <property type="entry name" value="NiFe_hyd_ssu"/>
    <property type="match status" value="1"/>
</dbReference>
<dbReference type="InterPro" id="IPR027394">
    <property type="entry name" value="Cytochrome-c3_hydrogenase_C"/>
</dbReference>
<evidence type="ECO:0000256" key="9">
    <source>
        <dbReference type="ARBA" id="ARBA00023004"/>
    </source>
</evidence>
<dbReference type="InterPro" id="IPR006311">
    <property type="entry name" value="TAT_signal"/>
</dbReference>
<feature type="binding site" evidence="11">
    <location>
        <position position="310"/>
    </location>
    <ligand>
        <name>[3Fe-4S] cluster</name>
        <dbReference type="ChEBI" id="CHEBI:21137"/>
    </ligand>
</feature>
<dbReference type="PANTHER" id="PTHR30013">
    <property type="entry name" value="NIFE / NIFESE HYDROGENASE SMALL SUBUNIT FAMILY MEMBER"/>
    <property type="match status" value="1"/>
</dbReference>
<feature type="transmembrane region" description="Helical" evidence="12">
    <location>
        <begin position="341"/>
        <end position="362"/>
    </location>
</feature>
<dbReference type="GO" id="GO:0009375">
    <property type="term" value="C:ferredoxin hydrogenase complex"/>
    <property type="evidence" value="ECO:0007669"/>
    <property type="project" value="InterPro"/>
</dbReference>
<dbReference type="Gene3D" id="3.40.50.700">
    <property type="entry name" value="NADH:ubiquinone oxidoreductase-like, 20kDa subunit"/>
    <property type="match status" value="1"/>
</dbReference>
<protein>
    <submittedName>
        <fullName evidence="15">Hydrogenase small subunit</fullName>
    </submittedName>
</protein>
<keyword evidence="9 11" id="KW-0408">Iron</keyword>
<evidence type="ECO:0000256" key="8">
    <source>
        <dbReference type="ARBA" id="ARBA00023002"/>
    </source>
</evidence>
<proteinExistence type="inferred from homology"/>
<dbReference type="GO" id="GO:0051538">
    <property type="term" value="F:3 iron, 4 sulfur cluster binding"/>
    <property type="evidence" value="ECO:0007669"/>
    <property type="project" value="UniProtKB-KW"/>
</dbReference>
<keyword evidence="10 11" id="KW-0411">Iron-sulfur</keyword>
<keyword evidence="12" id="KW-0812">Transmembrane</keyword>
<dbReference type="InterPro" id="IPR001821">
    <property type="entry name" value="NiFe_hydrogenase_ssu"/>
</dbReference>
<dbReference type="GO" id="GO:0030313">
    <property type="term" value="C:cell envelope"/>
    <property type="evidence" value="ECO:0007669"/>
    <property type="project" value="UniProtKB-SubCell"/>
</dbReference>
<feature type="binding site" evidence="11">
    <location>
        <position position="307"/>
    </location>
    <ligand>
        <name>[3Fe-4S] cluster</name>
        <dbReference type="ChEBI" id="CHEBI:21137"/>
    </ligand>
</feature>
<dbReference type="GO" id="GO:0046872">
    <property type="term" value="F:metal ion binding"/>
    <property type="evidence" value="ECO:0007669"/>
    <property type="project" value="UniProtKB-KW"/>
</dbReference>
<dbReference type="Pfam" id="PF01058">
    <property type="entry name" value="Oxidored_q6"/>
    <property type="match status" value="1"/>
</dbReference>
<keyword evidence="6 11" id="KW-0479">Metal-binding</keyword>
<dbReference type="PROSITE" id="PS51318">
    <property type="entry name" value="TAT"/>
    <property type="match status" value="1"/>
</dbReference>
<dbReference type="GO" id="GO:0009061">
    <property type="term" value="P:anaerobic respiration"/>
    <property type="evidence" value="ECO:0007669"/>
    <property type="project" value="TreeGrafter"/>
</dbReference>
<evidence type="ECO:0000256" key="2">
    <source>
        <dbReference type="ARBA" id="ARBA00004196"/>
    </source>
</evidence>
<dbReference type="GO" id="GO:0008901">
    <property type="term" value="F:ferredoxin hydrogenase activity"/>
    <property type="evidence" value="ECO:0007669"/>
    <property type="project" value="InterPro"/>
</dbReference>
<keyword evidence="12" id="KW-0472">Membrane</keyword>